<sequence length="415" mass="43145">MACRIATPAYVYDLAEVRRAHRLLRDGLPVGAGLYYSLKANAHPLVLEESRACGTLPEVCSAGELDSALAAGWAAADVLYGGPGRRDADVARAVRLGVRHFSVDSPVALDQLDRCAAAAGARCSALLRVNDDSPVPGQGLAMTGVPSQFGADAAWILADPAAFAPRHHADVTGLHLYMGTNLATVDDLVRQFAQSARTAARVAAALAPHGARLETLDLGGGFGAPFARAGGSICLDGLAPRLTTLLDEVFPGPGGPRVVFESGRYLTATAGTLYTRVLDVKRSQGRTVVVLESGVNHLGGMSGMRRLPPLSPELIRPGHGTAGDDGCAERDVLVAGPLCTPLDTWSRAATLPPLRVGDVLAVPNVGAYGLNASLVAFLGHPLPGEYVVDGDRGPDTVIHHSRLHLGRVTTEGNLA</sequence>
<proteinExistence type="inferred from homology"/>
<organism evidence="7 8">
    <name type="scientific">Sphaerisporangium krabiense</name>
    <dbReference type="NCBI Taxonomy" id="763782"/>
    <lineage>
        <taxon>Bacteria</taxon>
        <taxon>Bacillati</taxon>
        <taxon>Actinomycetota</taxon>
        <taxon>Actinomycetes</taxon>
        <taxon>Streptosporangiales</taxon>
        <taxon>Streptosporangiaceae</taxon>
        <taxon>Sphaerisporangium</taxon>
    </lineage>
</organism>
<dbReference type="Gene3D" id="2.40.37.10">
    <property type="entry name" value="Lyase, Ornithine Decarboxylase, Chain A, domain 1"/>
    <property type="match status" value="1"/>
</dbReference>
<comment type="caution">
    <text evidence="7">The sequence shown here is derived from an EMBL/GenBank/DDBJ whole genome shotgun (WGS) entry which is preliminary data.</text>
</comment>
<dbReference type="InterPro" id="IPR002433">
    <property type="entry name" value="Orn_de-COase"/>
</dbReference>
<feature type="active site" description="Proton donor" evidence="3">
    <location>
        <position position="339"/>
    </location>
</feature>
<dbReference type="PANTHER" id="PTHR43727">
    <property type="entry name" value="DIAMINOPIMELATE DECARBOXYLASE"/>
    <property type="match status" value="1"/>
</dbReference>
<name>A0A7W8Z6D2_9ACTN</name>
<evidence type="ECO:0000313" key="8">
    <source>
        <dbReference type="Proteomes" id="UP000588112"/>
    </source>
</evidence>
<dbReference type="PRINTS" id="PR01182">
    <property type="entry name" value="ORNDCRBXLASE"/>
</dbReference>
<dbReference type="EMBL" id="JACHBR010000001">
    <property type="protein sequence ID" value="MBB5628308.1"/>
    <property type="molecule type" value="Genomic_DNA"/>
</dbReference>
<dbReference type="AlphaFoldDB" id="A0A7W8Z6D2"/>
<evidence type="ECO:0000256" key="4">
    <source>
        <dbReference type="RuleBase" id="RU003737"/>
    </source>
</evidence>
<dbReference type="InterPro" id="IPR000183">
    <property type="entry name" value="Orn/DAP/Arg_de-COase"/>
</dbReference>
<comment type="similarity">
    <text evidence="4">Belongs to the Orn/Lys/Arg decarboxylase class-II family.</text>
</comment>
<feature type="domain" description="Orn/DAP/Arg decarboxylase 2 C-terminal" evidence="5">
    <location>
        <begin position="10"/>
        <end position="366"/>
    </location>
</feature>
<dbReference type="SUPFAM" id="SSF51419">
    <property type="entry name" value="PLP-binding barrel"/>
    <property type="match status" value="1"/>
</dbReference>
<dbReference type="InterPro" id="IPR022643">
    <property type="entry name" value="De-COase2_C"/>
</dbReference>
<evidence type="ECO:0000256" key="1">
    <source>
        <dbReference type="ARBA" id="ARBA00001933"/>
    </source>
</evidence>
<dbReference type="Gene3D" id="3.20.20.10">
    <property type="entry name" value="Alanine racemase"/>
    <property type="match status" value="1"/>
</dbReference>
<dbReference type="EC" id="4.1.1.20" evidence="7"/>
<dbReference type="InterPro" id="IPR022644">
    <property type="entry name" value="De-COase2_N"/>
</dbReference>
<keyword evidence="7" id="KW-0456">Lyase</keyword>
<reference evidence="7 8" key="1">
    <citation type="submission" date="2020-08" db="EMBL/GenBank/DDBJ databases">
        <title>Sequencing the genomes of 1000 actinobacteria strains.</title>
        <authorList>
            <person name="Klenk H.-P."/>
        </authorList>
    </citation>
    <scope>NUCLEOTIDE SEQUENCE [LARGE SCALE GENOMIC DNA]</scope>
    <source>
        <strain evidence="7 8">DSM 45790</strain>
    </source>
</reference>
<keyword evidence="2 3" id="KW-0663">Pyridoxal phosphate</keyword>
<dbReference type="GO" id="GO:0009089">
    <property type="term" value="P:lysine biosynthetic process via diaminopimelate"/>
    <property type="evidence" value="ECO:0007669"/>
    <property type="project" value="TreeGrafter"/>
</dbReference>
<feature type="domain" description="Orn/DAP/Arg decarboxylase 2 N-terminal" evidence="6">
    <location>
        <begin position="14"/>
        <end position="268"/>
    </location>
</feature>
<comment type="cofactor">
    <cofactor evidence="1 3">
        <name>pyridoxal 5'-phosphate</name>
        <dbReference type="ChEBI" id="CHEBI:597326"/>
    </cofactor>
</comment>
<dbReference type="SUPFAM" id="SSF50621">
    <property type="entry name" value="Alanine racemase C-terminal domain-like"/>
    <property type="match status" value="1"/>
</dbReference>
<dbReference type="InterPro" id="IPR029066">
    <property type="entry name" value="PLP-binding_barrel"/>
</dbReference>
<keyword evidence="8" id="KW-1185">Reference proteome</keyword>
<protein>
    <submittedName>
        <fullName evidence="7">Diaminopimelate decarboxylase</fullName>
        <ecNumber evidence="7">4.1.1.20</ecNumber>
    </submittedName>
</protein>
<evidence type="ECO:0000259" key="6">
    <source>
        <dbReference type="Pfam" id="PF02784"/>
    </source>
</evidence>
<evidence type="ECO:0000256" key="2">
    <source>
        <dbReference type="ARBA" id="ARBA00022898"/>
    </source>
</evidence>
<gene>
    <name evidence="7" type="ORF">BJ981_004007</name>
</gene>
<dbReference type="Proteomes" id="UP000588112">
    <property type="component" value="Unassembled WGS sequence"/>
</dbReference>
<dbReference type="Pfam" id="PF00278">
    <property type="entry name" value="Orn_DAP_Arg_deC"/>
    <property type="match status" value="1"/>
</dbReference>
<dbReference type="GO" id="GO:0008836">
    <property type="term" value="F:diaminopimelate decarboxylase activity"/>
    <property type="evidence" value="ECO:0007669"/>
    <property type="project" value="UniProtKB-EC"/>
</dbReference>
<accession>A0A7W8Z6D2</accession>
<feature type="modified residue" description="N6-(pyridoxal phosphate)lysine" evidence="3">
    <location>
        <position position="39"/>
    </location>
</feature>
<dbReference type="PRINTS" id="PR01179">
    <property type="entry name" value="ODADCRBXLASE"/>
</dbReference>
<dbReference type="Pfam" id="PF02784">
    <property type="entry name" value="Orn_Arg_deC_N"/>
    <property type="match status" value="1"/>
</dbReference>
<dbReference type="PANTHER" id="PTHR43727:SF2">
    <property type="entry name" value="GROUP IV DECARBOXYLASE"/>
    <property type="match status" value="1"/>
</dbReference>
<dbReference type="RefSeq" id="WP_184612846.1">
    <property type="nucleotide sequence ID" value="NZ_BOOS01000064.1"/>
</dbReference>
<dbReference type="InterPro" id="IPR009006">
    <property type="entry name" value="Ala_racemase/Decarboxylase_C"/>
</dbReference>
<evidence type="ECO:0000313" key="7">
    <source>
        <dbReference type="EMBL" id="MBB5628308.1"/>
    </source>
</evidence>
<dbReference type="GO" id="GO:0006596">
    <property type="term" value="P:polyamine biosynthetic process"/>
    <property type="evidence" value="ECO:0007669"/>
    <property type="project" value="InterPro"/>
</dbReference>
<evidence type="ECO:0000259" key="5">
    <source>
        <dbReference type="Pfam" id="PF00278"/>
    </source>
</evidence>
<evidence type="ECO:0000256" key="3">
    <source>
        <dbReference type="PIRSR" id="PIRSR600183-50"/>
    </source>
</evidence>